<dbReference type="OrthoDB" id="5500612at2"/>
<evidence type="ECO:0000313" key="3">
    <source>
        <dbReference type="Proteomes" id="UP000256779"/>
    </source>
</evidence>
<keyword evidence="3" id="KW-1185">Reference proteome</keyword>
<gene>
    <name evidence="2" type="ORF">C7460_11175</name>
</gene>
<evidence type="ECO:0000259" key="1">
    <source>
        <dbReference type="Pfam" id="PF18962"/>
    </source>
</evidence>
<protein>
    <submittedName>
        <fullName evidence="2">Putative secreted protein (Por secretion system target)</fullName>
    </submittedName>
</protein>
<organism evidence="2 3">
    <name type="scientific">Marinoscillum furvescens DSM 4134</name>
    <dbReference type="NCBI Taxonomy" id="1122208"/>
    <lineage>
        <taxon>Bacteria</taxon>
        <taxon>Pseudomonadati</taxon>
        <taxon>Bacteroidota</taxon>
        <taxon>Cytophagia</taxon>
        <taxon>Cytophagales</taxon>
        <taxon>Reichenbachiellaceae</taxon>
        <taxon>Marinoscillum</taxon>
    </lineage>
</organism>
<dbReference type="EMBL" id="QREG01000011">
    <property type="protein sequence ID" value="RED97934.1"/>
    <property type="molecule type" value="Genomic_DNA"/>
</dbReference>
<sequence length="1510" mass="170370">MILNTRITCLAVLFFTFHFGIAQKPDSLFTFNSSDSTRYRYEYVFNDMDQLEQELVYLFDDDSKSYDLSYRYYYTYDDSGNQSSREQQNVSYSEFFDMDMFRTYHYTSSGSGYDRRTSRYENVEGNVLYKWQSDYDYDRGSYTRETDRLNRYTTTNYSEGTIVEVYSRVDDFDCTDVFRCGSDYTNYTNTKTTSTYSDNTMSDLILRLVAYGDENNENWRDSIQTTYTRSADTLTTVITRWTGVEWLNDAKTTSATSEGKQTLNESYNWNSDELIWVGVSKWTREYDASGNLTDYITYSWDDTHSTWVAANSQRTVNTYNDVDSLVVKEKFEWNEVDMEWSPLEKYVYDYDEWSNETLNERYTWNGSAYDQQSGNKFTYAYDANDNMTLYERQTFNSSSDAYIPFDKKVYQYDSVSQQLLYERYSWDTDASDWYVKNRTKSAYDESGNLILHETYFYHSGLGKLYGSEKWEKVFDGDFQTLELNYTWDSSTDSWSGSDGYQRSLTTNEQKLNTSFEYYTYNSSIQDFVGSQKYEATYNSEGKVLTKTSYGWDTGTESWYVNKTENYEYYDGIRHTLQEIYSRASIGEELSGLSKVVNLYDELGNNTETINYVWDDIIGDWANTGTRSSQEFNEYNVQIRYKAEVWNESEMKWDTTQIRKYDYTYLEDTSLYTERIYSTLDLSTKQFDPIQRNVKAYDRFYKDTLILNYTWSTDVWALQSGNKYKFNYDSYGNQTEYEKYYYHSGTESFIGQEKWEKLFDSNGTKLRHYVYRWDNAGKEWILDYGSETYYDDDEDGVINREDVAVNDPNAWHDLDGVDDHYDQCEGTVIPEFEITEANYQSYDFTEVSQTLCGEETFDFGGQVIAEAGNYYEYFVSSTGCDSVVVLSIQKGIIYDETIEVTRCASDVPYAFGSLALSESGNYTQTLSSSYGCDSTVNLTFTLLPEPQQTIEQVLCHGESFDFDGQSLSTTGVYEKIYTSQTGCDSLVTVNLTVNEAVIATQDPITSCGSVSINGTTYNESQTITDLFPGGAANGCDSTSITELTILSPVVATQPAITGCESVTYKGVTYNSSQTVEEVFAGQASNGCDSTSITEIIVLEPVVTTQNPVTACGSVSINGTTYYESQTVTDLFPGGAENGCDSTSITELTILAPVVATQPAITGCESVTYKGLTYNSSQTVEEVFAGQASNGCDSTSITEIIVLEPVVSTQDPVTACGSASINGTTYYESQTVTDLFPGGAANGCDSTSITELTILAPVIAKQPAISGCESVTYKGVTYNSSQTVEEVFAGQASNGCDSTSITEIIVLEPVVSTQDPVIACGSISINGTTYYESQTVTDVFAGGAANGCDSTSITEVVIINATPETTQTDNQISTETLADTYQWIDCASDQEIEGEISATFVPLVSGSYAVRTILDNCSFISDCIDFKVENADVLNAKKQIRISPNPTNDFVEINLLQSANITIVDMNGRVVISSHSNDSKLIKLDLSELSEGIYLLNILSESKSQTHKIIKR</sequence>
<dbReference type="InterPro" id="IPR026444">
    <property type="entry name" value="Secre_tail"/>
</dbReference>
<dbReference type="Gene3D" id="2.40.128.720">
    <property type="match status" value="6"/>
</dbReference>
<name>A0A3D9L3U0_MARFU</name>
<dbReference type="Pfam" id="PF18962">
    <property type="entry name" value="Por_Secre_tail"/>
    <property type="match status" value="1"/>
</dbReference>
<dbReference type="Proteomes" id="UP000256779">
    <property type="component" value="Unassembled WGS sequence"/>
</dbReference>
<dbReference type="NCBIfam" id="TIGR04183">
    <property type="entry name" value="Por_Secre_tail"/>
    <property type="match status" value="1"/>
</dbReference>
<proteinExistence type="predicted"/>
<evidence type="ECO:0000313" key="2">
    <source>
        <dbReference type="EMBL" id="RED97934.1"/>
    </source>
</evidence>
<feature type="domain" description="Secretion system C-terminal sorting" evidence="1">
    <location>
        <begin position="1440"/>
        <end position="1508"/>
    </location>
</feature>
<comment type="caution">
    <text evidence="2">The sequence shown here is derived from an EMBL/GenBank/DDBJ whole genome shotgun (WGS) entry which is preliminary data.</text>
</comment>
<accession>A0A3D9L3U0</accession>
<reference evidence="2 3" key="1">
    <citation type="submission" date="2018-07" db="EMBL/GenBank/DDBJ databases">
        <title>Genomic Encyclopedia of Type Strains, Phase IV (KMG-IV): sequencing the most valuable type-strain genomes for metagenomic binning, comparative biology and taxonomic classification.</title>
        <authorList>
            <person name="Goeker M."/>
        </authorList>
    </citation>
    <scope>NUCLEOTIDE SEQUENCE [LARGE SCALE GENOMIC DNA]</scope>
    <source>
        <strain evidence="2 3">DSM 4134</strain>
    </source>
</reference>